<dbReference type="Pfam" id="PF00856">
    <property type="entry name" value="SET"/>
    <property type="match status" value="1"/>
</dbReference>
<dbReference type="PANTHER" id="PTHR46450">
    <property type="entry name" value="INACTIVE HISTONE-LYSINE N-METHYLTRANSFERASE SUVR1-RELATED"/>
    <property type="match status" value="1"/>
</dbReference>
<dbReference type="CDD" id="cd10538">
    <property type="entry name" value="SET_SETDB-like"/>
    <property type="match status" value="1"/>
</dbReference>
<dbReference type="GO" id="GO:0005634">
    <property type="term" value="C:nucleus"/>
    <property type="evidence" value="ECO:0007669"/>
    <property type="project" value="UniProtKB-SubCell"/>
</dbReference>
<dbReference type="OrthoDB" id="308383at2759"/>
<keyword evidence="7" id="KW-0539">Nucleus</keyword>
<dbReference type="InterPro" id="IPR046341">
    <property type="entry name" value="SET_dom_sf"/>
</dbReference>
<dbReference type="Pfam" id="PF05033">
    <property type="entry name" value="Pre-SET"/>
    <property type="match status" value="1"/>
</dbReference>
<evidence type="ECO:0000259" key="8">
    <source>
        <dbReference type="PROSITE" id="PS50280"/>
    </source>
</evidence>
<accession>A0A7J7LP54</accession>
<dbReference type="InterPro" id="IPR025776">
    <property type="entry name" value="SUVR4/1/2"/>
</dbReference>
<dbReference type="InterPro" id="IPR007728">
    <property type="entry name" value="Pre-SET_dom"/>
</dbReference>
<dbReference type="EMBL" id="JACGCM010002131">
    <property type="protein sequence ID" value="KAF6144451.1"/>
    <property type="molecule type" value="Genomic_DNA"/>
</dbReference>
<dbReference type="InterPro" id="IPR018848">
    <property type="entry name" value="WIYLD_domain"/>
</dbReference>
<dbReference type="SMART" id="SM00468">
    <property type="entry name" value="PreSET"/>
    <property type="match status" value="1"/>
</dbReference>
<keyword evidence="3" id="KW-0158">Chromosome</keyword>
<dbReference type="GO" id="GO:0008270">
    <property type="term" value="F:zinc ion binding"/>
    <property type="evidence" value="ECO:0007669"/>
    <property type="project" value="InterPro"/>
</dbReference>
<proteinExistence type="predicted"/>
<dbReference type="FunFam" id="2.170.270.10:FF:000046">
    <property type="entry name" value="SET-domain containing protein lysine methyltransferase family protein"/>
    <property type="match status" value="1"/>
</dbReference>
<sequence length="722" mass="82131">MSIANTSDSAMTNNQKASMAFKVMEEIGFSKEIVKPILKELWNVYDGNWQLIEEDNFQVLADAVLDYVEKKTNEEIGTSLKRMCTENLKDQNEIKRVKVEANKLHTPFEEKSEESSQLRRRKRNGKDIVLFKSAHAEETPPARKALTGICIKEPVVKDLSRKLDNHLERTAPFIDDDPQPIAVLQPSHSQFTRNEDLVPQEDYSVGNDSGGKANREDNVFDTQIIEVANIPEVSLDSLEVDSSRLYTAIGSQGFKMPSLHSFLKAVQDNCLGSYQIISPDFTKLDLLELMKDIYQCFLEFGTESNDGKREKRKSVSTNLCLLQHNSNHRAPNGLVSRHHPNHRVSGQSIGGMERIKHLPSSQPSSSCSLADPQQHQFNLDDVQPLHYLNDISKGTERVKISVVNEFSAEKYPPKFDYIPQNTVYQNAYISFALARIGDEDSCSGCFGDCLSPNVVPCACARETGGEFAYTREGLVREELLDEFISLSREPLKHHHFYCKECPIEKVKNEVNPEPCKGHLVRKFVKECWNKCGCYYQCGNRIVQRGITCSLQVFMTPEDKGWGLRTLKKLPKGAFICEYVGEIVTNTELYERNIVSFSNKRHTYPVYLDADWGSESGLKDEEALCLDGTLYGNVARFINHRCSDPNLVEIPVEVETPDHHYYHLAFFTTREIAAFEELTWDYHMDFDDENHPIDAFKCKCGSKGCNDVNRNKRAHSKALVIRH</sequence>
<dbReference type="Proteomes" id="UP000541444">
    <property type="component" value="Unassembled WGS sequence"/>
</dbReference>
<dbReference type="GO" id="GO:0005694">
    <property type="term" value="C:chromosome"/>
    <property type="evidence" value="ECO:0007669"/>
    <property type="project" value="UniProtKB-SubCell"/>
</dbReference>
<keyword evidence="5" id="KW-0479">Metal-binding</keyword>
<evidence type="ECO:0000256" key="1">
    <source>
        <dbReference type="ARBA" id="ARBA00004123"/>
    </source>
</evidence>
<organism evidence="9 10">
    <name type="scientific">Kingdonia uniflora</name>
    <dbReference type="NCBI Taxonomy" id="39325"/>
    <lineage>
        <taxon>Eukaryota</taxon>
        <taxon>Viridiplantae</taxon>
        <taxon>Streptophyta</taxon>
        <taxon>Embryophyta</taxon>
        <taxon>Tracheophyta</taxon>
        <taxon>Spermatophyta</taxon>
        <taxon>Magnoliopsida</taxon>
        <taxon>Ranunculales</taxon>
        <taxon>Circaeasteraceae</taxon>
        <taxon>Kingdonia</taxon>
    </lineage>
</organism>
<dbReference type="Gene3D" id="1.10.8.850">
    <property type="entry name" value="Histone-lysine N methyltransferase , C-terminal domain-like"/>
    <property type="match status" value="1"/>
</dbReference>
<evidence type="ECO:0000256" key="6">
    <source>
        <dbReference type="ARBA" id="ARBA00022833"/>
    </source>
</evidence>
<dbReference type="Pfam" id="PF10440">
    <property type="entry name" value="WIYLD"/>
    <property type="match status" value="1"/>
</dbReference>
<dbReference type="PROSITE" id="PS51580">
    <property type="entry name" value="SAM_MT43_3"/>
    <property type="match status" value="1"/>
</dbReference>
<dbReference type="SMART" id="SM00317">
    <property type="entry name" value="SET"/>
    <property type="match status" value="1"/>
</dbReference>
<dbReference type="SUPFAM" id="SSF82199">
    <property type="entry name" value="SET domain"/>
    <property type="match status" value="1"/>
</dbReference>
<dbReference type="PANTHER" id="PTHR46450:SF24">
    <property type="entry name" value="HISTONE-LYSINE N-METHYLTRANSFERASE SUVR4"/>
    <property type="match status" value="1"/>
</dbReference>
<evidence type="ECO:0000256" key="3">
    <source>
        <dbReference type="ARBA" id="ARBA00022454"/>
    </source>
</evidence>
<dbReference type="GO" id="GO:0042054">
    <property type="term" value="F:histone methyltransferase activity"/>
    <property type="evidence" value="ECO:0007669"/>
    <property type="project" value="InterPro"/>
</dbReference>
<dbReference type="AlphaFoldDB" id="A0A7J7LP54"/>
<keyword evidence="4" id="KW-0808">Transferase</keyword>
<evidence type="ECO:0000256" key="2">
    <source>
        <dbReference type="ARBA" id="ARBA00004286"/>
    </source>
</evidence>
<comment type="caution">
    <text evidence="9">The sequence shown here is derived from an EMBL/GenBank/DDBJ whole genome shotgun (WGS) entry which is preliminary data.</text>
</comment>
<dbReference type="Gene3D" id="2.170.270.10">
    <property type="entry name" value="SET domain"/>
    <property type="match status" value="1"/>
</dbReference>
<gene>
    <name evidence="9" type="ORF">GIB67_024678</name>
</gene>
<dbReference type="PROSITE" id="PS50280">
    <property type="entry name" value="SET"/>
    <property type="match status" value="1"/>
</dbReference>
<evidence type="ECO:0000256" key="7">
    <source>
        <dbReference type="ARBA" id="ARBA00023242"/>
    </source>
</evidence>
<dbReference type="InterPro" id="IPR001214">
    <property type="entry name" value="SET_dom"/>
</dbReference>
<dbReference type="InterPro" id="IPR043017">
    <property type="entry name" value="WIYLD_dom_sf"/>
</dbReference>
<keyword evidence="6" id="KW-0862">Zinc</keyword>
<keyword evidence="10" id="KW-1185">Reference proteome</keyword>
<name>A0A7J7LP54_9MAGN</name>
<evidence type="ECO:0000313" key="9">
    <source>
        <dbReference type="EMBL" id="KAF6144451.1"/>
    </source>
</evidence>
<evidence type="ECO:0000313" key="10">
    <source>
        <dbReference type="Proteomes" id="UP000541444"/>
    </source>
</evidence>
<evidence type="ECO:0000256" key="5">
    <source>
        <dbReference type="ARBA" id="ARBA00022723"/>
    </source>
</evidence>
<feature type="domain" description="SET" evidence="8">
    <location>
        <begin position="548"/>
        <end position="682"/>
    </location>
</feature>
<comment type="subcellular location">
    <subcellularLocation>
        <location evidence="2">Chromosome</location>
    </subcellularLocation>
    <subcellularLocation>
        <location evidence="1">Nucleus</location>
    </subcellularLocation>
</comment>
<evidence type="ECO:0000256" key="4">
    <source>
        <dbReference type="ARBA" id="ARBA00022679"/>
    </source>
</evidence>
<protein>
    <recommendedName>
        <fullName evidence="8">SET domain-containing protein</fullName>
    </recommendedName>
</protein>
<reference evidence="9 10" key="1">
    <citation type="journal article" date="2020" name="IScience">
        <title>Genome Sequencing of the Endangered Kingdonia uniflora (Circaeasteraceae, Ranunculales) Reveals Potential Mechanisms of Evolutionary Specialization.</title>
        <authorList>
            <person name="Sun Y."/>
            <person name="Deng T."/>
            <person name="Zhang A."/>
            <person name="Moore M.J."/>
            <person name="Landis J.B."/>
            <person name="Lin N."/>
            <person name="Zhang H."/>
            <person name="Zhang X."/>
            <person name="Huang J."/>
            <person name="Zhang X."/>
            <person name="Sun H."/>
            <person name="Wang H."/>
        </authorList>
    </citation>
    <scope>NUCLEOTIDE SEQUENCE [LARGE SCALE GENOMIC DNA]</scope>
    <source>
        <strain evidence="9">TB1705</strain>
        <tissue evidence="9">Leaf</tissue>
    </source>
</reference>